<dbReference type="PROSITE" id="PS50862">
    <property type="entry name" value="AA_TRNA_LIGASE_II"/>
    <property type="match status" value="1"/>
</dbReference>
<proteinExistence type="inferred from homology"/>
<dbReference type="Gene3D" id="3.30.930.10">
    <property type="entry name" value="Bira Bifunctional Protein, Domain 2"/>
    <property type="match status" value="1"/>
</dbReference>
<dbReference type="HAMAP" id="MF_00252">
    <property type="entry name" value="Lys_tRNA_synth_class2"/>
    <property type="match status" value="1"/>
</dbReference>
<name>A0A7S4LKB1_9EUGL</name>
<keyword evidence="15" id="KW-0812">Transmembrane</keyword>
<feature type="region of interest" description="Disordered" evidence="14">
    <location>
        <begin position="88"/>
        <end position="111"/>
    </location>
</feature>
<dbReference type="GO" id="GO:0005524">
    <property type="term" value="F:ATP binding"/>
    <property type="evidence" value="ECO:0007669"/>
    <property type="project" value="UniProtKB-KW"/>
</dbReference>
<dbReference type="SUPFAM" id="SSF50249">
    <property type="entry name" value="Nucleic acid-binding proteins"/>
    <property type="match status" value="1"/>
</dbReference>
<evidence type="ECO:0000256" key="15">
    <source>
        <dbReference type="SAM" id="Phobius"/>
    </source>
</evidence>
<dbReference type="NCBIfam" id="NF001756">
    <property type="entry name" value="PRK00484.1"/>
    <property type="match status" value="1"/>
</dbReference>
<accession>A0A7S4LKB1</accession>
<keyword evidence="5" id="KW-0436">Ligase</keyword>
<keyword evidence="6" id="KW-0479">Metal-binding</keyword>
<dbReference type="SUPFAM" id="SSF55681">
    <property type="entry name" value="Class II aaRS and biotin synthetases"/>
    <property type="match status" value="1"/>
</dbReference>
<organism evidence="17">
    <name type="scientific">Eutreptiella gymnastica</name>
    <dbReference type="NCBI Taxonomy" id="73025"/>
    <lineage>
        <taxon>Eukaryota</taxon>
        <taxon>Discoba</taxon>
        <taxon>Euglenozoa</taxon>
        <taxon>Euglenida</taxon>
        <taxon>Spirocuta</taxon>
        <taxon>Euglenophyceae</taxon>
        <taxon>Eutreptiales</taxon>
        <taxon>Eutreptiaceae</taxon>
        <taxon>Eutreptiella</taxon>
    </lineage>
</organism>
<dbReference type="InterPro" id="IPR004364">
    <property type="entry name" value="Aa-tRNA-synt_II"/>
</dbReference>
<dbReference type="GO" id="GO:0005829">
    <property type="term" value="C:cytosol"/>
    <property type="evidence" value="ECO:0007669"/>
    <property type="project" value="TreeGrafter"/>
</dbReference>
<dbReference type="Gene3D" id="2.40.50.140">
    <property type="entry name" value="Nucleic acid-binding proteins"/>
    <property type="match status" value="1"/>
</dbReference>
<evidence type="ECO:0000256" key="13">
    <source>
        <dbReference type="RuleBase" id="RU003748"/>
    </source>
</evidence>
<dbReference type="PRINTS" id="PR00982">
    <property type="entry name" value="TRNASYNTHLYS"/>
</dbReference>
<keyword evidence="7" id="KW-0547">Nucleotide-binding</keyword>
<feature type="region of interest" description="Disordered" evidence="14">
    <location>
        <begin position="157"/>
        <end position="190"/>
    </location>
</feature>
<dbReference type="GO" id="GO:0006430">
    <property type="term" value="P:lysyl-tRNA aminoacylation"/>
    <property type="evidence" value="ECO:0007669"/>
    <property type="project" value="InterPro"/>
</dbReference>
<dbReference type="InterPro" id="IPR012340">
    <property type="entry name" value="NA-bd_OB-fold"/>
</dbReference>
<evidence type="ECO:0000256" key="14">
    <source>
        <dbReference type="SAM" id="MobiDB-lite"/>
    </source>
</evidence>
<dbReference type="PANTHER" id="PTHR42918">
    <property type="entry name" value="LYSYL-TRNA SYNTHETASE"/>
    <property type="match status" value="1"/>
</dbReference>
<dbReference type="FunFam" id="2.40.50.140:FF:000024">
    <property type="entry name" value="Lysine--tRNA ligase"/>
    <property type="match status" value="1"/>
</dbReference>
<dbReference type="AlphaFoldDB" id="A0A7S4LKB1"/>
<evidence type="ECO:0000256" key="4">
    <source>
        <dbReference type="ARBA" id="ARBA00022490"/>
    </source>
</evidence>
<dbReference type="CDD" id="cd04322">
    <property type="entry name" value="LysRS_N"/>
    <property type="match status" value="1"/>
</dbReference>
<dbReference type="GO" id="GO:0046872">
    <property type="term" value="F:metal ion binding"/>
    <property type="evidence" value="ECO:0007669"/>
    <property type="project" value="UniProtKB-KW"/>
</dbReference>
<dbReference type="GO" id="GO:0004824">
    <property type="term" value="F:lysine-tRNA ligase activity"/>
    <property type="evidence" value="ECO:0007669"/>
    <property type="project" value="UniProtKB-EC"/>
</dbReference>
<evidence type="ECO:0000256" key="2">
    <source>
        <dbReference type="ARBA" id="ARBA00008226"/>
    </source>
</evidence>
<dbReference type="InterPro" id="IPR044136">
    <property type="entry name" value="Lys-tRNA-ligase_II_N"/>
</dbReference>
<feature type="domain" description="Aminoacyl-transfer RNA synthetases class-II family profile" evidence="16">
    <location>
        <begin position="355"/>
        <end position="674"/>
    </location>
</feature>
<dbReference type="EC" id="6.1.1.6" evidence="3 13"/>
<reference evidence="17" key="1">
    <citation type="submission" date="2021-01" db="EMBL/GenBank/DDBJ databases">
        <authorList>
            <person name="Corre E."/>
            <person name="Pelletier E."/>
            <person name="Niang G."/>
            <person name="Scheremetjew M."/>
            <person name="Finn R."/>
            <person name="Kale V."/>
            <person name="Holt S."/>
            <person name="Cochrane G."/>
            <person name="Meng A."/>
            <person name="Brown T."/>
            <person name="Cohen L."/>
        </authorList>
    </citation>
    <scope>NUCLEOTIDE SEQUENCE</scope>
    <source>
        <strain evidence="17">CCMP1594</strain>
    </source>
</reference>
<dbReference type="GO" id="GO:0000049">
    <property type="term" value="F:tRNA binding"/>
    <property type="evidence" value="ECO:0007669"/>
    <property type="project" value="TreeGrafter"/>
</dbReference>
<dbReference type="CDD" id="cd00775">
    <property type="entry name" value="LysRS_core"/>
    <property type="match status" value="1"/>
</dbReference>
<dbReference type="InterPro" id="IPR002313">
    <property type="entry name" value="Lys-tRNA-ligase_II"/>
</dbReference>
<evidence type="ECO:0000313" key="17">
    <source>
        <dbReference type="EMBL" id="CAE0835562.1"/>
    </source>
</evidence>
<feature type="transmembrane region" description="Helical" evidence="15">
    <location>
        <begin position="25"/>
        <end position="44"/>
    </location>
</feature>
<comment type="subcellular location">
    <subcellularLocation>
        <location evidence="1">Cytoplasm</location>
    </subcellularLocation>
</comment>
<evidence type="ECO:0000256" key="12">
    <source>
        <dbReference type="ARBA" id="ARBA00048573"/>
    </source>
</evidence>
<feature type="compositionally biased region" description="Basic and acidic residues" evidence="14">
    <location>
        <begin position="176"/>
        <end position="190"/>
    </location>
</feature>
<dbReference type="Pfam" id="PF01336">
    <property type="entry name" value="tRNA_anti-codon"/>
    <property type="match status" value="1"/>
</dbReference>
<evidence type="ECO:0000256" key="8">
    <source>
        <dbReference type="ARBA" id="ARBA00022840"/>
    </source>
</evidence>
<evidence type="ECO:0000256" key="5">
    <source>
        <dbReference type="ARBA" id="ARBA00022598"/>
    </source>
</evidence>
<dbReference type="PANTHER" id="PTHR42918:SF15">
    <property type="entry name" value="LYSINE--TRNA LIGASE, CHLOROPLASTIC_MITOCHONDRIAL"/>
    <property type="match status" value="1"/>
</dbReference>
<dbReference type="FunFam" id="3.30.930.10:FF:000238">
    <property type="entry name" value="Lysine--tRNA ligase"/>
    <property type="match status" value="1"/>
</dbReference>
<dbReference type="InterPro" id="IPR018149">
    <property type="entry name" value="Lys-tRNA-synth_II_C"/>
</dbReference>
<gene>
    <name evidence="17" type="ORF">EGYM00163_LOCUS46912</name>
</gene>
<keyword evidence="15" id="KW-0472">Membrane</keyword>
<dbReference type="InterPro" id="IPR045864">
    <property type="entry name" value="aa-tRNA-synth_II/BPL/LPL"/>
</dbReference>
<evidence type="ECO:0000256" key="10">
    <source>
        <dbReference type="ARBA" id="ARBA00023146"/>
    </source>
</evidence>
<evidence type="ECO:0000256" key="9">
    <source>
        <dbReference type="ARBA" id="ARBA00022917"/>
    </source>
</evidence>
<dbReference type="InterPro" id="IPR004365">
    <property type="entry name" value="NA-bd_OB_tRNA"/>
</dbReference>
<comment type="catalytic activity">
    <reaction evidence="12 13">
        <text>tRNA(Lys) + L-lysine + ATP = L-lysyl-tRNA(Lys) + AMP + diphosphate</text>
        <dbReference type="Rhea" id="RHEA:20792"/>
        <dbReference type="Rhea" id="RHEA-COMP:9696"/>
        <dbReference type="Rhea" id="RHEA-COMP:9697"/>
        <dbReference type="ChEBI" id="CHEBI:30616"/>
        <dbReference type="ChEBI" id="CHEBI:32551"/>
        <dbReference type="ChEBI" id="CHEBI:33019"/>
        <dbReference type="ChEBI" id="CHEBI:78442"/>
        <dbReference type="ChEBI" id="CHEBI:78529"/>
        <dbReference type="ChEBI" id="CHEBI:456215"/>
        <dbReference type="EC" id="6.1.1.6"/>
    </reaction>
</comment>
<evidence type="ECO:0000256" key="1">
    <source>
        <dbReference type="ARBA" id="ARBA00004496"/>
    </source>
</evidence>
<evidence type="ECO:0000256" key="7">
    <source>
        <dbReference type="ARBA" id="ARBA00022741"/>
    </source>
</evidence>
<evidence type="ECO:0000256" key="11">
    <source>
        <dbReference type="ARBA" id="ARBA00030563"/>
    </source>
</evidence>
<dbReference type="EMBL" id="HBJA01136428">
    <property type="protein sequence ID" value="CAE0835562.1"/>
    <property type="molecule type" value="Transcribed_RNA"/>
</dbReference>
<dbReference type="Pfam" id="PF00152">
    <property type="entry name" value="tRNA-synt_2"/>
    <property type="match status" value="1"/>
</dbReference>
<protein>
    <recommendedName>
        <fullName evidence="3 13">Lysine--tRNA ligase</fullName>
        <ecNumber evidence="3 13">6.1.1.6</ecNumber>
    </recommendedName>
    <alternativeName>
        <fullName evidence="11 13">Lysyl-tRNA synthetase</fullName>
    </alternativeName>
</protein>
<keyword evidence="15" id="KW-1133">Transmembrane helix</keyword>
<keyword evidence="9" id="KW-0648">Protein biosynthesis</keyword>
<keyword evidence="8" id="KW-0067">ATP-binding</keyword>
<evidence type="ECO:0000259" key="16">
    <source>
        <dbReference type="PROSITE" id="PS50862"/>
    </source>
</evidence>
<dbReference type="NCBIfam" id="TIGR00499">
    <property type="entry name" value="lysS_bact"/>
    <property type="match status" value="1"/>
</dbReference>
<dbReference type="InterPro" id="IPR006195">
    <property type="entry name" value="aa-tRNA-synth_II"/>
</dbReference>
<comment type="similarity">
    <text evidence="2">Belongs to the class-II aminoacyl-tRNA synthetase family.</text>
</comment>
<sequence>MRPTTGYQTVAMCETHNVQGGGQPYFLLMASTATVAGIVAAFCLSPPGTMLSSLYTTTTTGVANTGILPHITVRAPRSSIASPLSASHTAQVPTLHTSVSSSGPPGIMASAQQHGPSAIWALLLLPIAAAAGVLGFTRTQQQKPSPPSSWMMMTATAERPTEGGTGKQKQKRRRGKESGEAESGVEKQREDRIAKMHALRDELSIEPFAYKYEPTDTAAGVVEKWNSLEPGEEDEAADVSIAGRVMTRRVFGKLAFFTLRDQTGDVQLYIDKSRIPSESFAALKKYVDAGDIIGVRGSVKRTEKGEISIVVAEWTMLTKALLPLPDKWAGLKDKEKRYRQRELDLIASPEVREAFRLRAQITSTLRNILDSKGFLEIETPTLHSQAGGAEAKPFETHHNALDMDLTLRIATELHLKRLVVGGFERVYEVGRIFRNEGISTRHNPEFTSVEAYQAYADYNDMMELTEEVIVGIAEKCLGTTELEYGGTPISLARPWRRVPMHDLVAEATGVDFAALPHNEAGLEEAKAKAREAGVRDVDKCPTVGSVVNVCFEELCEPNLIQPTFVLDYPKEISPLARPHRSKPGLTERFELFIVGRETANSFSELTDPIDQRERFEAQAAKKAAGDEEACGVDEDFLRALEQGMPPTGGVGIGIDRLVMLLTDAPSIRDVIAFPLLRSENAGKKDAEKEE</sequence>
<keyword evidence="4" id="KW-0963">Cytoplasm</keyword>
<keyword evidence="10" id="KW-0030">Aminoacyl-tRNA synthetase</keyword>
<evidence type="ECO:0000256" key="6">
    <source>
        <dbReference type="ARBA" id="ARBA00022723"/>
    </source>
</evidence>
<feature type="compositionally biased region" description="Polar residues" evidence="14">
    <location>
        <begin position="88"/>
        <end position="103"/>
    </location>
</feature>
<evidence type="ECO:0000256" key="3">
    <source>
        <dbReference type="ARBA" id="ARBA00013166"/>
    </source>
</evidence>